<reference evidence="1 2" key="1">
    <citation type="submission" date="2014-06" db="EMBL/GenBank/DDBJ databases">
        <title>Whole Genome Sequences of Three Symbiotic Endozoicomonas Bacteria.</title>
        <authorList>
            <person name="Neave M.J."/>
            <person name="Apprill A."/>
            <person name="Voolstra C.R."/>
        </authorList>
    </citation>
    <scope>NUCLEOTIDE SEQUENCE [LARGE SCALE GENOMIC DNA]</scope>
    <source>
        <strain evidence="1 2">DSM 25634</strain>
    </source>
</reference>
<protein>
    <submittedName>
        <fullName evidence="1">Uncharacterized protein</fullName>
    </submittedName>
</protein>
<gene>
    <name evidence="1" type="ORF">GZ78_09305</name>
</gene>
<accession>A0A081NHB8</accession>
<dbReference type="EMBL" id="JOKH01000002">
    <property type="protein sequence ID" value="KEQ17841.1"/>
    <property type="molecule type" value="Genomic_DNA"/>
</dbReference>
<proteinExistence type="predicted"/>
<comment type="caution">
    <text evidence="1">The sequence shown here is derived from an EMBL/GenBank/DDBJ whole genome shotgun (WGS) entry which is preliminary data.</text>
</comment>
<sequence length="77" mass="8730">MCQSRYALATSQLMFSCMKDSRRVVGASRQALWSDYDYVASKVMLLSIIIPTVILSKKVTVTEEDIITPHRESSIFI</sequence>
<dbReference type="Proteomes" id="UP000028073">
    <property type="component" value="Unassembled WGS sequence"/>
</dbReference>
<evidence type="ECO:0000313" key="1">
    <source>
        <dbReference type="EMBL" id="KEQ17841.1"/>
    </source>
</evidence>
<keyword evidence="2" id="KW-1185">Reference proteome</keyword>
<dbReference type="AlphaFoldDB" id="A0A081NHB8"/>
<evidence type="ECO:0000313" key="2">
    <source>
        <dbReference type="Proteomes" id="UP000028073"/>
    </source>
</evidence>
<organism evidence="1 2">
    <name type="scientific">Endozoicomonas numazuensis</name>
    <dbReference type="NCBI Taxonomy" id="1137799"/>
    <lineage>
        <taxon>Bacteria</taxon>
        <taxon>Pseudomonadati</taxon>
        <taxon>Pseudomonadota</taxon>
        <taxon>Gammaproteobacteria</taxon>
        <taxon>Oceanospirillales</taxon>
        <taxon>Endozoicomonadaceae</taxon>
        <taxon>Endozoicomonas</taxon>
    </lineage>
</organism>
<name>A0A081NHB8_9GAMM</name>
<dbReference type="PROSITE" id="PS51257">
    <property type="entry name" value="PROKAR_LIPOPROTEIN"/>
    <property type="match status" value="1"/>
</dbReference>